<dbReference type="InterPro" id="IPR020846">
    <property type="entry name" value="MFS_dom"/>
</dbReference>
<evidence type="ECO:0000256" key="9">
    <source>
        <dbReference type="SAM" id="Phobius"/>
    </source>
</evidence>
<sequence length="507" mass="56289">MFIKWLENSSALEIRTENDRVATVDDKSKLSENKVMPDTIEVERAVKEEKTKIYLQLISSIIINLPFFTSGICVSWPAVTLSKLTPGSDLVVSEDEGGWIVSALGLGGIIGPIVAGLVLDHTGRKWLIYATSIPFIACWVLTYLAKFWVELFIARFASGISVGALCSIVPVYIGEITEPKIRGASSAMFSIMIHVGYIFGYGLGPLLDRKMFALVSLAPTALFLLTALWLPESPYYYLKKRKEKDAALTLVWLRRKKNNDNEIKQINELIKSEKQGGFKKLFTEPSHKKALLILLLVIGGQTLCGFMAISSYLDILVKKFHLNFNSDMILLLIPVISLISSILSSCFVDKFGRRVVFLSSSYGTTLCLAVIGVYFLLGQLKVKTGDLSLVPLIALVLYIIVVAFGLLSIPGIITSEIFPTNMKGWATMVANVSGSVANMIVPKCYQLAVTHLDDYIIFFIFAAIQFIIAIVATIHLPETSRKTFKEIQEILQPKNKAKRNTDRNEIK</sequence>
<dbReference type="FunFam" id="1.20.1250.20:FF:000218">
    <property type="entry name" value="facilitated trehalose transporter Tret1"/>
    <property type="match status" value="1"/>
</dbReference>
<dbReference type="AlphaFoldDB" id="A0AAW1AGY1"/>
<keyword evidence="12" id="KW-1185">Reference proteome</keyword>
<dbReference type="Proteomes" id="UP001432146">
    <property type="component" value="Unassembled WGS sequence"/>
</dbReference>
<feature type="transmembrane region" description="Helical" evidence="9">
    <location>
        <begin position="185"/>
        <end position="204"/>
    </location>
</feature>
<dbReference type="Pfam" id="PF00083">
    <property type="entry name" value="Sugar_tr"/>
    <property type="match status" value="1"/>
</dbReference>
<evidence type="ECO:0000256" key="1">
    <source>
        <dbReference type="ARBA" id="ARBA00004651"/>
    </source>
</evidence>
<dbReference type="PANTHER" id="PTHR48021">
    <property type="match status" value="1"/>
</dbReference>
<feature type="transmembrane region" description="Helical" evidence="9">
    <location>
        <begin position="329"/>
        <end position="348"/>
    </location>
</feature>
<dbReference type="InterPro" id="IPR050549">
    <property type="entry name" value="MFS_Trehalose_Transporter"/>
</dbReference>
<evidence type="ECO:0000313" key="11">
    <source>
        <dbReference type="EMBL" id="KAK9309245.1"/>
    </source>
</evidence>
<feature type="transmembrane region" description="Helical" evidence="9">
    <location>
        <begin position="151"/>
        <end position="173"/>
    </location>
</feature>
<feature type="transmembrane region" description="Helical" evidence="9">
    <location>
        <begin position="389"/>
        <end position="413"/>
    </location>
</feature>
<dbReference type="SUPFAM" id="SSF103473">
    <property type="entry name" value="MFS general substrate transporter"/>
    <property type="match status" value="1"/>
</dbReference>
<keyword evidence="5 9" id="KW-0812">Transmembrane</keyword>
<keyword evidence="8" id="KW-0325">Glycoprotein</keyword>
<protein>
    <recommendedName>
        <fullName evidence="10">Major facilitator superfamily (MFS) profile domain-containing protein</fullName>
    </recommendedName>
</protein>
<name>A0AAW1AGY1_9HYME</name>
<feature type="transmembrane region" description="Helical" evidence="9">
    <location>
        <begin position="126"/>
        <end position="145"/>
    </location>
</feature>
<feature type="transmembrane region" description="Helical" evidence="9">
    <location>
        <begin position="99"/>
        <end position="119"/>
    </location>
</feature>
<dbReference type="PRINTS" id="PR00171">
    <property type="entry name" value="SUGRTRNSPORT"/>
</dbReference>
<evidence type="ECO:0000313" key="12">
    <source>
        <dbReference type="Proteomes" id="UP001432146"/>
    </source>
</evidence>
<feature type="transmembrane region" description="Helical" evidence="9">
    <location>
        <begin position="53"/>
        <end position="79"/>
    </location>
</feature>
<feature type="transmembrane region" description="Helical" evidence="9">
    <location>
        <begin position="455"/>
        <end position="476"/>
    </location>
</feature>
<comment type="subcellular location">
    <subcellularLocation>
        <location evidence="1">Cell membrane</location>
        <topology evidence="1">Multi-pass membrane protein</topology>
    </subcellularLocation>
</comment>
<evidence type="ECO:0000256" key="6">
    <source>
        <dbReference type="ARBA" id="ARBA00022989"/>
    </source>
</evidence>
<feature type="domain" description="Major facilitator superfamily (MFS) profile" evidence="10">
    <location>
        <begin position="59"/>
        <end position="480"/>
    </location>
</feature>
<accession>A0AAW1AGY1</accession>
<evidence type="ECO:0000256" key="7">
    <source>
        <dbReference type="ARBA" id="ARBA00023136"/>
    </source>
</evidence>
<feature type="transmembrane region" description="Helical" evidence="9">
    <location>
        <begin position="210"/>
        <end position="231"/>
    </location>
</feature>
<keyword evidence="6 9" id="KW-1133">Transmembrane helix</keyword>
<dbReference type="InterPro" id="IPR005829">
    <property type="entry name" value="Sugar_transporter_CS"/>
</dbReference>
<dbReference type="GO" id="GO:0005886">
    <property type="term" value="C:plasma membrane"/>
    <property type="evidence" value="ECO:0007669"/>
    <property type="project" value="UniProtKB-SubCell"/>
</dbReference>
<evidence type="ECO:0000256" key="3">
    <source>
        <dbReference type="ARBA" id="ARBA00022475"/>
    </source>
</evidence>
<reference evidence="11 12" key="1">
    <citation type="submission" date="2024-05" db="EMBL/GenBank/DDBJ databases">
        <title>The nuclear and mitochondrial genome assemblies of Tetragonisca angustula (Apidae: Meliponini), a tiny yet remarkable pollinator in the Neotropics.</title>
        <authorList>
            <person name="Ferrari R."/>
            <person name="Ricardo P.C."/>
            <person name="Dias F.C."/>
            <person name="Araujo N.S."/>
            <person name="Soares D.O."/>
            <person name="Zhou Q.-S."/>
            <person name="Zhu C.-D."/>
            <person name="Coutinho L."/>
            <person name="Airas M.C."/>
            <person name="Batista T.M."/>
        </authorList>
    </citation>
    <scope>NUCLEOTIDE SEQUENCE [LARGE SCALE GENOMIC DNA]</scope>
    <source>
        <strain evidence="11">ASF017062</strain>
        <tissue evidence="11">Abdomen</tissue>
    </source>
</reference>
<dbReference type="InterPro" id="IPR005828">
    <property type="entry name" value="MFS_sugar_transport-like"/>
</dbReference>
<dbReference type="PROSITE" id="PS00216">
    <property type="entry name" value="SUGAR_TRANSPORT_1"/>
    <property type="match status" value="1"/>
</dbReference>
<organism evidence="11 12">
    <name type="scientific">Tetragonisca angustula</name>
    <dbReference type="NCBI Taxonomy" id="166442"/>
    <lineage>
        <taxon>Eukaryota</taxon>
        <taxon>Metazoa</taxon>
        <taxon>Ecdysozoa</taxon>
        <taxon>Arthropoda</taxon>
        <taxon>Hexapoda</taxon>
        <taxon>Insecta</taxon>
        <taxon>Pterygota</taxon>
        <taxon>Neoptera</taxon>
        <taxon>Endopterygota</taxon>
        <taxon>Hymenoptera</taxon>
        <taxon>Apocrita</taxon>
        <taxon>Aculeata</taxon>
        <taxon>Apoidea</taxon>
        <taxon>Anthophila</taxon>
        <taxon>Apidae</taxon>
        <taxon>Tetragonisca</taxon>
    </lineage>
</organism>
<evidence type="ECO:0000256" key="4">
    <source>
        <dbReference type="ARBA" id="ARBA00022597"/>
    </source>
</evidence>
<dbReference type="EMBL" id="JAWNGG020000013">
    <property type="protein sequence ID" value="KAK9309245.1"/>
    <property type="molecule type" value="Genomic_DNA"/>
</dbReference>
<keyword evidence="4" id="KW-0762">Sugar transport</keyword>
<dbReference type="GO" id="GO:0022857">
    <property type="term" value="F:transmembrane transporter activity"/>
    <property type="evidence" value="ECO:0007669"/>
    <property type="project" value="InterPro"/>
</dbReference>
<feature type="transmembrane region" description="Helical" evidence="9">
    <location>
        <begin position="290"/>
        <end position="309"/>
    </location>
</feature>
<evidence type="ECO:0000256" key="5">
    <source>
        <dbReference type="ARBA" id="ARBA00022692"/>
    </source>
</evidence>
<dbReference type="Gene3D" id="1.20.1250.20">
    <property type="entry name" value="MFS general substrate transporter like domains"/>
    <property type="match status" value="1"/>
</dbReference>
<comment type="caution">
    <text evidence="11">The sequence shown here is derived from an EMBL/GenBank/DDBJ whole genome shotgun (WGS) entry which is preliminary data.</text>
</comment>
<keyword evidence="2" id="KW-0813">Transport</keyword>
<gene>
    <name evidence="11" type="ORF">QLX08_000997</name>
</gene>
<proteinExistence type="predicted"/>
<dbReference type="PANTHER" id="PTHR48021:SF46">
    <property type="entry name" value="MAJOR FACILITATOR SUPERFAMILY (MFS) PROFILE DOMAIN-CONTAINING PROTEIN"/>
    <property type="match status" value="1"/>
</dbReference>
<evidence type="ECO:0000256" key="8">
    <source>
        <dbReference type="ARBA" id="ARBA00023180"/>
    </source>
</evidence>
<keyword evidence="3" id="KW-1003">Cell membrane</keyword>
<keyword evidence="7 9" id="KW-0472">Membrane</keyword>
<feature type="transmembrane region" description="Helical" evidence="9">
    <location>
        <begin position="355"/>
        <end position="377"/>
    </location>
</feature>
<dbReference type="PROSITE" id="PS50850">
    <property type="entry name" value="MFS"/>
    <property type="match status" value="1"/>
</dbReference>
<evidence type="ECO:0000259" key="10">
    <source>
        <dbReference type="PROSITE" id="PS50850"/>
    </source>
</evidence>
<evidence type="ECO:0000256" key="2">
    <source>
        <dbReference type="ARBA" id="ARBA00022448"/>
    </source>
</evidence>
<dbReference type="InterPro" id="IPR036259">
    <property type="entry name" value="MFS_trans_sf"/>
</dbReference>
<dbReference type="InterPro" id="IPR003663">
    <property type="entry name" value="Sugar/inositol_transpt"/>
</dbReference>